<proteinExistence type="predicted"/>
<protein>
    <submittedName>
        <fullName evidence="2">Helix-turn-helix domain-containing protein</fullName>
    </submittedName>
</protein>
<name>A0A9D1MBX2_9FIRM</name>
<organism evidence="2 3">
    <name type="scientific">Candidatus Ornithomonoglobus merdipullorum</name>
    <dbReference type="NCBI Taxonomy" id="2840895"/>
    <lineage>
        <taxon>Bacteria</taxon>
        <taxon>Bacillati</taxon>
        <taxon>Bacillota</taxon>
        <taxon>Clostridia</taxon>
        <taxon>Candidatus Ornithomonoglobus</taxon>
    </lineage>
</organism>
<reference evidence="2" key="1">
    <citation type="submission" date="2020-10" db="EMBL/GenBank/DDBJ databases">
        <authorList>
            <person name="Gilroy R."/>
        </authorList>
    </citation>
    <scope>NUCLEOTIDE SEQUENCE</scope>
    <source>
        <strain evidence="2">USAMLcec3-3695</strain>
    </source>
</reference>
<accession>A0A9D1MBX2</accession>
<comment type="caution">
    <text evidence="2">The sequence shown here is derived from an EMBL/GenBank/DDBJ whole genome shotgun (WGS) entry which is preliminary data.</text>
</comment>
<evidence type="ECO:0000259" key="1">
    <source>
        <dbReference type="Pfam" id="PF12645"/>
    </source>
</evidence>
<dbReference type="EMBL" id="DVNB01000080">
    <property type="protein sequence ID" value="HIU57643.1"/>
    <property type="molecule type" value="Genomic_DNA"/>
</dbReference>
<sequence length="79" mass="8873">MAANVKNLPLSVIFAAKSGDGQALGAVLNHYQRYIRSLATRTLTDECGNKVYYVDEEIRLRLEARLIYCIVADFKILPV</sequence>
<feature type="domain" description="Helix-turn-helix conjugative transposon-like" evidence="1">
    <location>
        <begin position="11"/>
        <end position="70"/>
    </location>
</feature>
<gene>
    <name evidence="2" type="ORF">IAA61_07510</name>
</gene>
<evidence type="ECO:0000313" key="2">
    <source>
        <dbReference type="EMBL" id="HIU57643.1"/>
    </source>
</evidence>
<dbReference type="AlphaFoldDB" id="A0A9D1MBX2"/>
<evidence type="ECO:0000313" key="3">
    <source>
        <dbReference type="Proteomes" id="UP000824109"/>
    </source>
</evidence>
<dbReference type="Pfam" id="PF12645">
    <property type="entry name" value="HTH_16"/>
    <property type="match status" value="1"/>
</dbReference>
<dbReference type="Proteomes" id="UP000824109">
    <property type="component" value="Unassembled WGS sequence"/>
</dbReference>
<dbReference type="InterPro" id="IPR024760">
    <property type="entry name" value="HTH_dom_conjug_TS-like"/>
</dbReference>
<reference evidence="2" key="2">
    <citation type="journal article" date="2021" name="PeerJ">
        <title>Extensive microbial diversity within the chicken gut microbiome revealed by metagenomics and culture.</title>
        <authorList>
            <person name="Gilroy R."/>
            <person name="Ravi A."/>
            <person name="Getino M."/>
            <person name="Pursley I."/>
            <person name="Horton D.L."/>
            <person name="Alikhan N.F."/>
            <person name="Baker D."/>
            <person name="Gharbi K."/>
            <person name="Hall N."/>
            <person name="Watson M."/>
            <person name="Adriaenssens E.M."/>
            <person name="Foster-Nyarko E."/>
            <person name="Jarju S."/>
            <person name="Secka A."/>
            <person name="Antonio M."/>
            <person name="Oren A."/>
            <person name="Chaudhuri R.R."/>
            <person name="La Ragione R."/>
            <person name="Hildebrand F."/>
            <person name="Pallen M.J."/>
        </authorList>
    </citation>
    <scope>NUCLEOTIDE SEQUENCE</scope>
    <source>
        <strain evidence="2">USAMLcec3-3695</strain>
    </source>
</reference>